<name>A0A9P6B055_9AGAM</name>
<gene>
    <name evidence="2" type="ORF">BS47DRAFT_1391958</name>
</gene>
<feature type="compositionally biased region" description="Polar residues" evidence="1">
    <location>
        <begin position="75"/>
        <end position="84"/>
    </location>
</feature>
<comment type="caution">
    <text evidence="2">The sequence shown here is derived from an EMBL/GenBank/DDBJ whole genome shotgun (WGS) entry which is preliminary data.</text>
</comment>
<sequence length="298" mass="31854">MAAPSFPDRNNPSNIDMELHPPDESNASPPQANPQASQVGPARSAKSTNGIAHQPYVKDQDARPRTPSPRHKQTRVNNGTQDSISEPFAMEEANAEYRHCAALINAIVTNLESAREQVTNLLETVGPLTVPPNYIDIDRITSVVDEISSLLGLSGPLPPLPTQDPEPCPDASATDELNLTKETCLVQVKTIQTLSGDDPSAPTWSIPVHSPEIPYSVSPANCPPAPTAATPMNLSLPKPTYALATKSNKLPNGPNNKLSKSKSDIPGGPSSRGNPHRLIIHIEPKIPIEIRPNGHADP</sequence>
<dbReference type="EMBL" id="MU128954">
    <property type="protein sequence ID" value="KAF9515037.1"/>
    <property type="molecule type" value="Genomic_DNA"/>
</dbReference>
<feature type="region of interest" description="Disordered" evidence="1">
    <location>
        <begin position="1"/>
        <end position="84"/>
    </location>
</feature>
<feature type="compositionally biased region" description="Polar residues" evidence="1">
    <location>
        <begin position="245"/>
        <end position="258"/>
    </location>
</feature>
<proteinExistence type="predicted"/>
<keyword evidence="3" id="KW-1185">Reference proteome</keyword>
<dbReference type="AlphaFoldDB" id="A0A9P6B055"/>
<organism evidence="2 3">
    <name type="scientific">Hydnum rufescens UP504</name>
    <dbReference type="NCBI Taxonomy" id="1448309"/>
    <lineage>
        <taxon>Eukaryota</taxon>
        <taxon>Fungi</taxon>
        <taxon>Dikarya</taxon>
        <taxon>Basidiomycota</taxon>
        <taxon>Agaricomycotina</taxon>
        <taxon>Agaricomycetes</taxon>
        <taxon>Cantharellales</taxon>
        <taxon>Hydnaceae</taxon>
        <taxon>Hydnum</taxon>
    </lineage>
</organism>
<reference evidence="2" key="1">
    <citation type="journal article" date="2020" name="Nat. Commun.">
        <title>Large-scale genome sequencing of mycorrhizal fungi provides insights into the early evolution of symbiotic traits.</title>
        <authorList>
            <person name="Miyauchi S."/>
            <person name="Kiss E."/>
            <person name="Kuo A."/>
            <person name="Drula E."/>
            <person name="Kohler A."/>
            <person name="Sanchez-Garcia M."/>
            <person name="Morin E."/>
            <person name="Andreopoulos B."/>
            <person name="Barry K.W."/>
            <person name="Bonito G."/>
            <person name="Buee M."/>
            <person name="Carver A."/>
            <person name="Chen C."/>
            <person name="Cichocki N."/>
            <person name="Clum A."/>
            <person name="Culley D."/>
            <person name="Crous P.W."/>
            <person name="Fauchery L."/>
            <person name="Girlanda M."/>
            <person name="Hayes R.D."/>
            <person name="Keri Z."/>
            <person name="LaButti K."/>
            <person name="Lipzen A."/>
            <person name="Lombard V."/>
            <person name="Magnuson J."/>
            <person name="Maillard F."/>
            <person name="Murat C."/>
            <person name="Nolan M."/>
            <person name="Ohm R.A."/>
            <person name="Pangilinan J."/>
            <person name="Pereira M.F."/>
            <person name="Perotto S."/>
            <person name="Peter M."/>
            <person name="Pfister S."/>
            <person name="Riley R."/>
            <person name="Sitrit Y."/>
            <person name="Stielow J.B."/>
            <person name="Szollosi G."/>
            <person name="Zifcakova L."/>
            <person name="Stursova M."/>
            <person name="Spatafora J.W."/>
            <person name="Tedersoo L."/>
            <person name="Vaario L.M."/>
            <person name="Yamada A."/>
            <person name="Yan M."/>
            <person name="Wang P."/>
            <person name="Xu J."/>
            <person name="Bruns T."/>
            <person name="Baldrian P."/>
            <person name="Vilgalys R."/>
            <person name="Dunand C."/>
            <person name="Henrissat B."/>
            <person name="Grigoriev I.V."/>
            <person name="Hibbett D."/>
            <person name="Nagy L.G."/>
            <person name="Martin F.M."/>
        </authorList>
    </citation>
    <scope>NUCLEOTIDE SEQUENCE</scope>
    <source>
        <strain evidence="2">UP504</strain>
    </source>
</reference>
<protein>
    <submittedName>
        <fullName evidence="2">Uncharacterized protein</fullName>
    </submittedName>
</protein>
<feature type="compositionally biased region" description="Polar residues" evidence="1">
    <location>
        <begin position="25"/>
        <end position="38"/>
    </location>
</feature>
<evidence type="ECO:0000313" key="3">
    <source>
        <dbReference type="Proteomes" id="UP000886523"/>
    </source>
</evidence>
<feature type="region of interest" description="Disordered" evidence="1">
    <location>
        <begin position="244"/>
        <end position="276"/>
    </location>
</feature>
<evidence type="ECO:0000256" key="1">
    <source>
        <dbReference type="SAM" id="MobiDB-lite"/>
    </source>
</evidence>
<accession>A0A9P6B055</accession>
<dbReference type="Proteomes" id="UP000886523">
    <property type="component" value="Unassembled WGS sequence"/>
</dbReference>
<evidence type="ECO:0000313" key="2">
    <source>
        <dbReference type="EMBL" id="KAF9515037.1"/>
    </source>
</evidence>